<dbReference type="PaxDb" id="8022-A0A060XXZ7"/>
<proteinExistence type="predicted"/>
<feature type="transmembrane region" description="Helical" evidence="2">
    <location>
        <begin position="146"/>
        <end position="162"/>
    </location>
</feature>
<accession>A0A060XXZ7</accession>
<feature type="transmembrane region" description="Helical" evidence="2">
    <location>
        <begin position="103"/>
        <end position="126"/>
    </location>
</feature>
<gene>
    <name evidence="3" type="ORF">GSONMT00056377001</name>
</gene>
<reference evidence="3" key="2">
    <citation type="submission" date="2014-03" db="EMBL/GenBank/DDBJ databases">
        <authorList>
            <person name="Genoscope - CEA"/>
        </authorList>
    </citation>
    <scope>NUCLEOTIDE SEQUENCE</scope>
</reference>
<evidence type="ECO:0000256" key="2">
    <source>
        <dbReference type="SAM" id="Phobius"/>
    </source>
</evidence>
<sequence>MAKNGADCELPQRRLSAREKHNGQSADSLSLSERKQRDREERVSLVLWKKPLVTLHYFLQELLTTLKDWMWRLWRQRHSVLPLLVLVTLFSIAYSVKGTHQKVMCVCVCVCVLWCGGALLLTRVIYLEFKAHLTSMTTTAFCNDCHPIWFALSVTIICFSAGQ</sequence>
<evidence type="ECO:0000256" key="1">
    <source>
        <dbReference type="SAM" id="MobiDB-lite"/>
    </source>
</evidence>
<keyword evidence="2" id="KW-1133">Transmembrane helix</keyword>
<dbReference type="Proteomes" id="UP000193380">
    <property type="component" value="Unassembled WGS sequence"/>
</dbReference>
<reference evidence="3" key="1">
    <citation type="journal article" date="2014" name="Nat. Commun.">
        <title>The rainbow trout genome provides novel insights into evolution after whole-genome duplication in vertebrates.</title>
        <authorList>
            <person name="Berthelot C."/>
            <person name="Brunet F."/>
            <person name="Chalopin D."/>
            <person name="Juanchich A."/>
            <person name="Bernard M."/>
            <person name="Noel B."/>
            <person name="Bento P."/>
            <person name="Da Silva C."/>
            <person name="Labadie K."/>
            <person name="Alberti A."/>
            <person name="Aury J.M."/>
            <person name="Louis A."/>
            <person name="Dehais P."/>
            <person name="Bardou P."/>
            <person name="Montfort J."/>
            <person name="Klopp C."/>
            <person name="Cabau C."/>
            <person name="Gaspin C."/>
            <person name="Thorgaard G.H."/>
            <person name="Boussaha M."/>
            <person name="Quillet E."/>
            <person name="Guyomard R."/>
            <person name="Galiana D."/>
            <person name="Bobe J."/>
            <person name="Volff J.N."/>
            <person name="Genet C."/>
            <person name="Wincker P."/>
            <person name="Jaillon O."/>
            <person name="Roest Crollius H."/>
            <person name="Guiguen Y."/>
        </authorList>
    </citation>
    <scope>NUCLEOTIDE SEQUENCE [LARGE SCALE GENOMIC DNA]</scope>
</reference>
<dbReference type="EMBL" id="FR905834">
    <property type="protein sequence ID" value="CDQ81780.1"/>
    <property type="molecule type" value="Genomic_DNA"/>
</dbReference>
<protein>
    <submittedName>
        <fullName evidence="3">Uncharacterized protein</fullName>
    </submittedName>
</protein>
<feature type="region of interest" description="Disordered" evidence="1">
    <location>
        <begin position="1"/>
        <end position="35"/>
    </location>
</feature>
<evidence type="ECO:0000313" key="3">
    <source>
        <dbReference type="EMBL" id="CDQ81780.1"/>
    </source>
</evidence>
<keyword evidence="2" id="KW-0812">Transmembrane</keyword>
<feature type="transmembrane region" description="Helical" evidence="2">
    <location>
        <begin position="79"/>
        <end position="96"/>
    </location>
</feature>
<feature type="compositionally biased region" description="Basic and acidic residues" evidence="1">
    <location>
        <begin position="10"/>
        <end position="22"/>
    </location>
</feature>
<keyword evidence="2" id="KW-0472">Membrane</keyword>
<name>A0A060XXZ7_ONCMY</name>
<dbReference type="AlphaFoldDB" id="A0A060XXZ7"/>
<dbReference type="STRING" id="8022.A0A060XXZ7"/>
<evidence type="ECO:0000313" key="4">
    <source>
        <dbReference type="Proteomes" id="UP000193380"/>
    </source>
</evidence>
<organism evidence="3 4">
    <name type="scientific">Oncorhynchus mykiss</name>
    <name type="common">Rainbow trout</name>
    <name type="synonym">Salmo gairdneri</name>
    <dbReference type="NCBI Taxonomy" id="8022"/>
    <lineage>
        <taxon>Eukaryota</taxon>
        <taxon>Metazoa</taxon>
        <taxon>Chordata</taxon>
        <taxon>Craniata</taxon>
        <taxon>Vertebrata</taxon>
        <taxon>Euteleostomi</taxon>
        <taxon>Actinopterygii</taxon>
        <taxon>Neopterygii</taxon>
        <taxon>Teleostei</taxon>
        <taxon>Protacanthopterygii</taxon>
        <taxon>Salmoniformes</taxon>
        <taxon>Salmonidae</taxon>
        <taxon>Salmoninae</taxon>
        <taxon>Oncorhynchus</taxon>
    </lineage>
</organism>